<evidence type="ECO:0000256" key="7">
    <source>
        <dbReference type="SAM" id="MobiDB-lite"/>
    </source>
</evidence>
<name>A0ABR3TZ39_9PEZI</name>
<sequence length="688" mass="75994">MLEIQGTIHSSTAQPDPGAVSSTDTHMPVGRLVFPHYSPDDAPQNKAWMKRVHMYVGKHQRMTGEVKELPRPVAVIRRKPGTSVENGQEELEVVDIVRHKIIFSSRPEPVLRSVRDSSGYIGQGLGLTESFRVFHRVKAPILAYEPNFTGVENPDPLADRHSKASPIWSKLRKVFTIKDESPRHEPVYHGDSPLQLKIDSPALKCQSPTSWVRLGKLLEAYPQLPIEKGDALRIEKNQTFLPVHRLWILTFGLAGRFIAHDHQYLESIEPDKLSLRSLFWLALGAIPDGEGNIYSIVDPEPPKTWPSPRGNGLVVQPTADGHIAMASISRQTLVDSEHRNSSNSQPRIRYCRLVRINVRIDNIGGPPLDILRRFGGSKQTLHGLEEVPLDPYNPPSPIPWVMLPCTSPSATDDTIWKLQCKDAQLLALRLLELPWHPEGYLFGRDRTPRLWRFFTAAAGDLHDLLEHTRMNLHSIAKTEQDRGELFQVLDPAIRASNRQDLDRGGTGALSKAYKVFTESTGTSDAERIIGGLVSVLYMTDPDFRNLVMQSCKHLSLAAAAAAATATAAPPRSSSSTTAAAGAAATAQTALLPGMVIAFSRHESTVLVPGAFGVQQSFRVDLEALYPPTGSTMRFFREEQGRDCIQAGLRVVILAALRAGCVSALLRGAWSSEALFQFFADHPEGVVFS</sequence>
<keyword evidence="2" id="KW-0235">DNA replication</keyword>
<dbReference type="EMBL" id="JAKEKT020000012">
    <property type="protein sequence ID" value="KAL1647411.1"/>
    <property type="molecule type" value="Genomic_DNA"/>
</dbReference>
<keyword evidence="9" id="KW-1185">Reference proteome</keyword>
<dbReference type="InterPro" id="IPR018607">
    <property type="entry name" value="Ctf8"/>
</dbReference>
<keyword evidence="5" id="KW-0131">Cell cycle</keyword>
<proteinExistence type="inferred from homology"/>
<evidence type="ECO:0000313" key="8">
    <source>
        <dbReference type="EMBL" id="KAL1647411.1"/>
    </source>
</evidence>
<evidence type="ECO:0000256" key="3">
    <source>
        <dbReference type="ARBA" id="ARBA00023125"/>
    </source>
</evidence>
<evidence type="ECO:0000256" key="5">
    <source>
        <dbReference type="ARBA" id="ARBA00023306"/>
    </source>
</evidence>
<evidence type="ECO:0000256" key="4">
    <source>
        <dbReference type="ARBA" id="ARBA00023242"/>
    </source>
</evidence>
<dbReference type="PANTHER" id="PTHR28605:SF1">
    <property type="entry name" value="CHROMOSOME TRANSMISSION FIDELITY FACTOR 8"/>
    <property type="match status" value="1"/>
</dbReference>
<comment type="subcellular location">
    <subcellularLocation>
        <location evidence="1">Nucleus</location>
    </subcellularLocation>
</comment>
<protein>
    <submittedName>
        <fullName evidence="8">Uncharacterized protein</fullName>
    </submittedName>
</protein>
<evidence type="ECO:0000256" key="6">
    <source>
        <dbReference type="ARBA" id="ARBA00038447"/>
    </source>
</evidence>
<evidence type="ECO:0000256" key="1">
    <source>
        <dbReference type="ARBA" id="ARBA00004123"/>
    </source>
</evidence>
<feature type="compositionally biased region" description="Polar residues" evidence="7">
    <location>
        <begin position="7"/>
        <end position="25"/>
    </location>
</feature>
<accession>A0ABR3TZ39</accession>
<dbReference type="Pfam" id="PF09696">
    <property type="entry name" value="Ctf8"/>
    <property type="match status" value="1"/>
</dbReference>
<evidence type="ECO:0000256" key="2">
    <source>
        <dbReference type="ARBA" id="ARBA00022705"/>
    </source>
</evidence>
<gene>
    <name evidence="8" type="ORF">SLS58_002739</name>
</gene>
<comment type="similarity">
    <text evidence="6">Belongs to the CTF8 family.</text>
</comment>
<dbReference type="Proteomes" id="UP001521184">
    <property type="component" value="Unassembled WGS sequence"/>
</dbReference>
<reference evidence="8 9" key="1">
    <citation type="journal article" date="2023" name="Plant Dis.">
        <title>First Report of Diplodia intermedia Causing Canker and Dieback Diseases on Apple Trees in Canada.</title>
        <authorList>
            <person name="Ellouze W."/>
            <person name="Ilyukhin E."/>
            <person name="Sulman M."/>
            <person name="Ali S."/>
        </authorList>
    </citation>
    <scope>NUCLEOTIDE SEQUENCE [LARGE SCALE GENOMIC DNA]</scope>
    <source>
        <strain evidence="8 9">M45-28</strain>
    </source>
</reference>
<comment type="caution">
    <text evidence="8">The sequence shown here is derived from an EMBL/GenBank/DDBJ whole genome shotgun (WGS) entry which is preliminary data.</text>
</comment>
<keyword evidence="3" id="KW-0238">DNA-binding</keyword>
<keyword evidence="4" id="KW-0539">Nucleus</keyword>
<organism evidence="8 9">
    <name type="scientific">Diplodia intermedia</name>
    <dbReference type="NCBI Taxonomy" id="856260"/>
    <lineage>
        <taxon>Eukaryota</taxon>
        <taxon>Fungi</taxon>
        <taxon>Dikarya</taxon>
        <taxon>Ascomycota</taxon>
        <taxon>Pezizomycotina</taxon>
        <taxon>Dothideomycetes</taxon>
        <taxon>Dothideomycetes incertae sedis</taxon>
        <taxon>Botryosphaeriales</taxon>
        <taxon>Botryosphaeriaceae</taxon>
        <taxon>Diplodia</taxon>
    </lineage>
</organism>
<feature type="region of interest" description="Disordered" evidence="7">
    <location>
        <begin position="1"/>
        <end position="26"/>
    </location>
</feature>
<dbReference type="PANTHER" id="PTHR28605">
    <property type="entry name" value="CTF8, CHROMOSOME TRANSMISSION FIDELITY FACTOR 8 HOMOLOG (S. CEREVISIAE)"/>
    <property type="match status" value="1"/>
</dbReference>
<evidence type="ECO:0000313" key="9">
    <source>
        <dbReference type="Proteomes" id="UP001521184"/>
    </source>
</evidence>